<keyword evidence="2" id="KW-1185">Reference proteome</keyword>
<accession>A0A4S2LI28</accession>
<comment type="caution">
    <text evidence="1">The sequence shown here is derived from an EMBL/GenBank/DDBJ whole genome shotgun (WGS) entry which is preliminary data.</text>
</comment>
<reference evidence="1 2" key="1">
    <citation type="journal article" date="2019" name="BMC Genomics">
        <title>New insights from Opisthorchis felineus genome: update on genomics of the epidemiologically important liver flukes.</title>
        <authorList>
            <person name="Ershov N.I."/>
            <person name="Mordvinov V.A."/>
            <person name="Prokhortchouk E.B."/>
            <person name="Pakharukova M.Y."/>
            <person name="Gunbin K.V."/>
            <person name="Ustyantsev K."/>
            <person name="Genaev M.A."/>
            <person name="Blinov A.G."/>
            <person name="Mazur A."/>
            <person name="Boulygina E."/>
            <person name="Tsygankova S."/>
            <person name="Khrameeva E."/>
            <person name="Chekanov N."/>
            <person name="Fan G."/>
            <person name="Xiao A."/>
            <person name="Zhang H."/>
            <person name="Xu X."/>
            <person name="Yang H."/>
            <person name="Solovyev V."/>
            <person name="Lee S.M."/>
            <person name="Liu X."/>
            <person name="Afonnikov D.A."/>
            <person name="Skryabin K.G."/>
        </authorList>
    </citation>
    <scope>NUCLEOTIDE SEQUENCE [LARGE SCALE GENOMIC DNA]</scope>
    <source>
        <strain evidence="1">AK-0245</strain>
        <tissue evidence="1">Whole organism</tissue>
    </source>
</reference>
<organism evidence="1 2">
    <name type="scientific">Opisthorchis felineus</name>
    <dbReference type="NCBI Taxonomy" id="147828"/>
    <lineage>
        <taxon>Eukaryota</taxon>
        <taxon>Metazoa</taxon>
        <taxon>Spiralia</taxon>
        <taxon>Lophotrochozoa</taxon>
        <taxon>Platyhelminthes</taxon>
        <taxon>Trematoda</taxon>
        <taxon>Digenea</taxon>
        <taxon>Opisthorchiida</taxon>
        <taxon>Opisthorchiata</taxon>
        <taxon>Opisthorchiidae</taxon>
        <taxon>Opisthorchis</taxon>
    </lineage>
</organism>
<evidence type="ECO:0000313" key="1">
    <source>
        <dbReference type="EMBL" id="TGZ60087.1"/>
    </source>
</evidence>
<dbReference type="AlphaFoldDB" id="A0A4S2LI28"/>
<proteinExistence type="predicted"/>
<sequence>MALHRLSILILPQACHYCLRPIYWNFEPQSYSANKCLWHAWRQSAVPLEIAREPSLGFESIQPEFQKVTVKAEEMFLPEEE</sequence>
<feature type="non-terminal residue" evidence="1">
    <location>
        <position position="81"/>
    </location>
</feature>
<dbReference type="EMBL" id="SJOL01008593">
    <property type="protein sequence ID" value="TGZ60087.1"/>
    <property type="molecule type" value="Genomic_DNA"/>
</dbReference>
<evidence type="ECO:0000313" key="2">
    <source>
        <dbReference type="Proteomes" id="UP000308267"/>
    </source>
</evidence>
<protein>
    <submittedName>
        <fullName evidence="1">Uncharacterized protein</fullName>
    </submittedName>
</protein>
<dbReference type="Proteomes" id="UP000308267">
    <property type="component" value="Unassembled WGS sequence"/>
</dbReference>
<gene>
    <name evidence="1" type="ORF">CRM22_008738</name>
</gene>
<name>A0A4S2LI28_OPIFE</name>